<keyword evidence="10" id="KW-1185">Reference proteome</keyword>
<organism evidence="9 10">
    <name type="scientific">Amycolatopsis dongchuanensis</name>
    <dbReference type="NCBI Taxonomy" id="1070866"/>
    <lineage>
        <taxon>Bacteria</taxon>
        <taxon>Bacillati</taxon>
        <taxon>Actinomycetota</taxon>
        <taxon>Actinomycetes</taxon>
        <taxon>Pseudonocardiales</taxon>
        <taxon>Pseudonocardiaceae</taxon>
        <taxon>Amycolatopsis</taxon>
    </lineage>
</organism>
<dbReference type="Pfam" id="PF16822">
    <property type="entry name" value="ALGX"/>
    <property type="match status" value="1"/>
</dbReference>
<comment type="pathway">
    <text evidence="2">Glycan biosynthesis; alginate biosynthesis.</text>
</comment>
<evidence type="ECO:0000256" key="6">
    <source>
        <dbReference type="ARBA" id="ARBA00022841"/>
    </source>
</evidence>
<comment type="subcellular location">
    <subcellularLocation>
        <location evidence="1">Periplasm</location>
    </subcellularLocation>
</comment>
<evidence type="ECO:0000256" key="4">
    <source>
        <dbReference type="ARBA" id="ARBA00022729"/>
    </source>
</evidence>
<evidence type="ECO:0000256" key="1">
    <source>
        <dbReference type="ARBA" id="ARBA00004418"/>
    </source>
</evidence>
<dbReference type="Proteomes" id="UP001500192">
    <property type="component" value="Unassembled WGS sequence"/>
</dbReference>
<evidence type="ECO:0000256" key="5">
    <source>
        <dbReference type="ARBA" id="ARBA00022764"/>
    </source>
</evidence>
<evidence type="ECO:0000313" key="10">
    <source>
        <dbReference type="Proteomes" id="UP001500192"/>
    </source>
</evidence>
<protein>
    <recommendedName>
        <fullName evidence="8">AlgX/AlgJ SGNH hydrolase-like domain-containing protein</fullName>
    </recommendedName>
</protein>
<feature type="transmembrane region" description="Helical" evidence="7">
    <location>
        <begin position="34"/>
        <end position="55"/>
    </location>
</feature>
<evidence type="ECO:0000256" key="3">
    <source>
        <dbReference type="ARBA" id="ARBA00022679"/>
    </source>
</evidence>
<keyword evidence="5" id="KW-0574">Periplasm</keyword>
<keyword evidence="7" id="KW-0812">Transmembrane</keyword>
<accession>A0ABP9Q8G9</accession>
<keyword evidence="6" id="KW-0016">Alginate biosynthesis</keyword>
<dbReference type="InterPro" id="IPR031811">
    <property type="entry name" value="ALGX/ALGJ_SGNH-like"/>
</dbReference>
<evidence type="ECO:0000256" key="7">
    <source>
        <dbReference type="SAM" id="Phobius"/>
    </source>
</evidence>
<evidence type="ECO:0000313" key="9">
    <source>
        <dbReference type="EMBL" id="GAA5158370.1"/>
    </source>
</evidence>
<evidence type="ECO:0000259" key="8">
    <source>
        <dbReference type="Pfam" id="PF16822"/>
    </source>
</evidence>
<keyword evidence="7" id="KW-0472">Membrane</keyword>
<comment type="caution">
    <text evidence="9">The sequence shown here is derived from an EMBL/GenBank/DDBJ whole genome shotgun (WGS) entry which is preliminary data.</text>
</comment>
<keyword evidence="3" id="KW-0808">Transferase</keyword>
<name>A0ABP9Q8G9_9PSEU</name>
<proteinExistence type="predicted"/>
<reference evidence="10" key="1">
    <citation type="journal article" date="2019" name="Int. J. Syst. Evol. Microbiol.">
        <title>The Global Catalogue of Microorganisms (GCM) 10K type strain sequencing project: providing services to taxonomists for standard genome sequencing and annotation.</title>
        <authorList>
            <consortium name="The Broad Institute Genomics Platform"/>
            <consortium name="The Broad Institute Genome Sequencing Center for Infectious Disease"/>
            <person name="Wu L."/>
            <person name="Ma J."/>
        </authorList>
    </citation>
    <scope>NUCLEOTIDE SEQUENCE [LARGE SCALE GENOMIC DNA]</scope>
    <source>
        <strain evidence="10">JCM 18054</strain>
    </source>
</reference>
<dbReference type="EMBL" id="BAABIB010000045">
    <property type="protein sequence ID" value="GAA5158370.1"/>
    <property type="molecule type" value="Genomic_DNA"/>
</dbReference>
<evidence type="ECO:0000256" key="2">
    <source>
        <dbReference type="ARBA" id="ARBA00005182"/>
    </source>
</evidence>
<keyword evidence="4" id="KW-0732">Signal</keyword>
<keyword evidence="7" id="KW-1133">Transmembrane helix</keyword>
<gene>
    <name evidence="9" type="ORF">GCM10023214_19380</name>
</gene>
<feature type="domain" description="AlgX/AlgJ SGNH hydrolase-like" evidence="8">
    <location>
        <begin position="139"/>
        <end position="272"/>
    </location>
</feature>
<sequence length="422" mass="45949">MTTHDDRQSPLPVHEAWLPREHPLYRPRHGRKQVIALVCAGLFFLSPLLTFAAGARVTEFENRALTAFPSLAQGWGFFTQLNPWATDHLVFREDAIHAADGISRSVFGEPPPQDTTGSADTIPLDPSHQAPPPAEFPRVLEGNDGWMYLGDEISSHCEPVQPLDTTFAQLDRLRAGIEATGRKFVVVVAPDKATVVPDHLPDDYAGKDCHQAGIQDFWRRIDQVDYTVDLRAGLRDWGAQLGKPVYGPLDAHWSDEGGVLMARALAEKLRHGISTTWRVEPGQPWTQPADLPPLIGKSGETTGRSYQVLPDGERNQVHPTSTDFSTPLHLNTTSGPGTYGLGVGLLSDSFTIRALPYLAAAFGDLTVLHHNAVEADQGRLAGQVLKQKSVVVLEVAERSLARGTVPVLSPAVVDNILKGLAP</sequence>
<dbReference type="RefSeq" id="WP_346053489.1">
    <property type="nucleotide sequence ID" value="NZ_BAABIB010000045.1"/>
</dbReference>